<comment type="caution">
    <text evidence="7">The sequence shown here is derived from an EMBL/GenBank/DDBJ whole genome shotgun (WGS) entry which is preliminary data.</text>
</comment>
<protein>
    <submittedName>
        <fullName evidence="7">DASS family sodium-coupled anion symporter</fullName>
    </submittedName>
</protein>
<dbReference type="EMBL" id="JBHSSO010000003">
    <property type="protein sequence ID" value="MFC6288708.1"/>
    <property type="molecule type" value="Genomic_DNA"/>
</dbReference>
<keyword evidence="4 6" id="KW-1133">Transmembrane helix</keyword>
<dbReference type="PIRSF" id="PIRSF002457">
    <property type="entry name" value="DASS"/>
    <property type="match status" value="1"/>
</dbReference>
<evidence type="ECO:0000256" key="4">
    <source>
        <dbReference type="ARBA" id="ARBA00022989"/>
    </source>
</evidence>
<feature type="transmembrane region" description="Helical" evidence="6">
    <location>
        <begin position="93"/>
        <end position="111"/>
    </location>
</feature>
<feature type="transmembrane region" description="Helical" evidence="6">
    <location>
        <begin position="221"/>
        <end position="244"/>
    </location>
</feature>
<dbReference type="InterPro" id="IPR001898">
    <property type="entry name" value="SLC13A/DASS"/>
</dbReference>
<evidence type="ECO:0000313" key="7">
    <source>
        <dbReference type="EMBL" id="MFC6288708.1"/>
    </source>
</evidence>
<feature type="transmembrane region" description="Helical" evidence="6">
    <location>
        <begin position="326"/>
        <end position="344"/>
    </location>
</feature>
<evidence type="ECO:0000256" key="6">
    <source>
        <dbReference type="SAM" id="Phobius"/>
    </source>
</evidence>
<dbReference type="NCBIfam" id="TIGR00785">
    <property type="entry name" value="dass"/>
    <property type="match status" value="1"/>
</dbReference>
<keyword evidence="5 6" id="KW-0472">Membrane</keyword>
<sequence length="477" mass="52192">MEDAKKEKSFNKKRWISVLISVVLGIIIWFIPVPGAFSVNAWHLFAIFVATAFGFMLRPFPSGVVTLIALTATMVTGILQVPEAFEGFSSDTIWLIVSAFLFSRGLIKTGLGRRIAYFLMARFGSSSLKLSYSLSLGDLIISAFVPSNTARSGGIMYPIVRSIASVAGSEPDKEPRKIGAYLIMSLVHNDNIASGLTMTACAGNLLVVTFAAKIANIHLSWFSWFLMASVPALVAFIATPWVLYKIFPPTMKKTPEARIAAQQALGDMGKMSAEEKLLSLIFAITIIGWATTGITGLSSTVVALVGLSLMTLTGILKWQDITTEKGAWDVMFWMGGMYSLADNLSKMNFFKIFARYVARDLHGISWPLGLAILIFIFIATTYGFASGISHLLAMYPVFLTVAIGIGVPPFLAVMSLGICTVLYQTLTHYASGPAAVYFGGGYVEQGTWWRLGLEMLLMNFVIWGFVGFTWWKILGLW</sequence>
<organism evidence="7 8">
    <name type="scientific">Levilactobacillus angrenensis</name>
    <dbReference type="NCBI Taxonomy" id="2486020"/>
    <lineage>
        <taxon>Bacteria</taxon>
        <taxon>Bacillati</taxon>
        <taxon>Bacillota</taxon>
        <taxon>Bacilli</taxon>
        <taxon>Lactobacillales</taxon>
        <taxon>Lactobacillaceae</taxon>
        <taxon>Levilactobacillus</taxon>
    </lineage>
</organism>
<comment type="subcellular location">
    <subcellularLocation>
        <location evidence="1">Membrane</location>
        <topology evidence="1">Multi-pass membrane protein</topology>
    </subcellularLocation>
</comment>
<keyword evidence="8" id="KW-1185">Reference proteome</keyword>
<evidence type="ECO:0000256" key="5">
    <source>
        <dbReference type="ARBA" id="ARBA00023136"/>
    </source>
</evidence>
<comment type="similarity">
    <text evidence="2">Belongs to the SLC13A/DASS transporter (TC 2.A.47) family. DIT1 subfamily.</text>
</comment>
<feature type="transmembrane region" description="Helical" evidence="6">
    <location>
        <begin position="397"/>
        <end position="423"/>
    </location>
</feature>
<evidence type="ECO:0000256" key="1">
    <source>
        <dbReference type="ARBA" id="ARBA00004141"/>
    </source>
</evidence>
<accession>A0ABW1U6A2</accession>
<feature type="transmembrane region" description="Helical" evidence="6">
    <location>
        <begin position="192"/>
        <end position="215"/>
    </location>
</feature>
<evidence type="ECO:0000256" key="2">
    <source>
        <dbReference type="ARBA" id="ARBA00007349"/>
    </source>
</evidence>
<dbReference type="RefSeq" id="WP_164505658.1">
    <property type="nucleotide sequence ID" value="NZ_JBHSSO010000003.1"/>
</dbReference>
<gene>
    <name evidence="7" type="ORF">ACFP1M_00595</name>
</gene>
<feature type="transmembrane region" description="Helical" evidence="6">
    <location>
        <begin position="277"/>
        <end position="295"/>
    </location>
</feature>
<dbReference type="PANTHER" id="PTHR42826">
    <property type="entry name" value="DICARBOXYLATE TRANSPORTER 2.1, CHLOROPLASTIC"/>
    <property type="match status" value="1"/>
</dbReference>
<evidence type="ECO:0000256" key="3">
    <source>
        <dbReference type="ARBA" id="ARBA00022692"/>
    </source>
</evidence>
<name>A0ABW1U6A2_9LACO</name>
<evidence type="ECO:0000313" key="8">
    <source>
        <dbReference type="Proteomes" id="UP001596258"/>
    </source>
</evidence>
<feature type="transmembrane region" description="Helical" evidence="6">
    <location>
        <begin position="364"/>
        <end position="385"/>
    </location>
</feature>
<proteinExistence type="inferred from homology"/>
<feature type="transmembrane region" description="Helical" evidence="6">
    <location>
        <begin position="456"/>
        <end position="474"/>
    </location>
</feature>
<dbReference type="Pfam" id="PF00939">
    <property type="entry name" value="Na_sulph_symp"/>
    <property type="match status" value="1"/>
</dbReference>
<reference evidence="8" key="1">
    <citation type="journal article" date="2019" name="Int. J. Syst. Evol. Microbiol.">
        <title>The Global Catalogue of Microorganisms (GCM) 10K type strain sequencing project: providing services to taxonomists for standard genome sequencing and annotation.</title>
        <authorList>
            <consortium name="The Broad Institute Genomics Platform"/>
            <consortium name="The Broad Institute Genome Sequencing Center for Infectious Disease"/>
            <person name="Wu L."/>
            <person name="Ma J."/>
        </authorList>
    </citation>
    <scope>NUCLEOTIDE SEQUENCE [LARGE SCALE GENOMIC DNA]</scope>
    <source>
        <strain evidence="8">CCM 8893</strain>
    </source>
</reference>
<keyword evidence="3 6" id="KW-0812">Transmembrane</keyword>
<feature type="transmembrane region" description="Helical" evidence="6">
    <location>
        <begin position="39"/>
        <end position="57"/>
    </location>
</feature>
<dbReference type="InterPro" id="IPR030676">
    <property type="entry name" value="CitT-rel"/>
</dbReference>
<dbReference type="Proteomes" id="UP001596258">
    <property type="component" value="Unassembled WGS sequence"/>
</dbReference>
<feature type="transmembrane region" description="Helical" evidence="6">
    <location>
        <begin position="15"/>
        <end position="33"/>
    </location>
</feature>